<organism evidence="1 2">
    <name type="scientific">Acinetobacter baumannii (strain 1295743)</name>
    <dbReference type="NCBI Taxonomy" id="1310613"/>
    <lineage>
        <taxon>Bacteria</taxon>
        <taxon>Pseudomonadati</taxon>
        <taxon>Pseudomonadota</taxon>
        <taxon>Gammaproteobacteria</taxon>
        <taxon>Moraxellales</taxon>
        <taxon>Moraxellaceae</taxon>
        <taxon>Acinetobacter</taxon>
        <taxon>Acinetobacter calcoaceticus/baumannii complex</taxon>
    </lineage>
</organism>
<accession>A0A009HS41</accession>
<dbReference type="PATRIC" id="fig|1310613.3.peg.1833"/>
<dbReference type="EMBL" id="JEWH01000020">
    <property type="protein sequence ID" value="EXB05830.1"/>
    <property type="molecule type" value="Genomic_DNA"/>
</dbReference>
<sequence length="75" mass="9143">MRMKFIAYDPNSGEKLSLKEHIHHMDKYTTYVFFSDEKDNMVFNPQKKQIFEISQYTSNMMVEISRKLYYLIGEY</sequence>
<proteinExistence type="predicted"/>
<evidence type="ECO:0000313" key="2">
    <source>
        <dbReference type="Proteomes" id="UP000020595"/>
    </source>
</evidence>
<reference evidence="1 2" key="1">
    <citation type="submission" date="2014-02" db="EMBL/GenBank/DDBJ databases">
        <title>Comparative genomics and transcriptomics to identify genetic mechanisms underlying the emergence of carbapenem resistant Acinetobacter baumannii (CRAb).</title>
        <authorList>
            <person name="Harris A.D."/>
            <person name="Johnson K.J."/>
            <person name="George J."/>
            <person name="Shefchek K."/>
            <person name="Daugherty S.C."/>
            <person name="Parankush S."/>
            <person name="Sadzewicz L."/>
            <person name="Tallon L."/>
            <person name="Sengamalay N."/>
            <person name="Hazen T.H."/>
            <person name="Rasko D.A."/>
        </authorList>
    </citation>
    <scope>NUCLEOTIDE SEQUENCE [LARGE SCALE GENOMIC DNA]</scope>
    <source>
        <strain evidence="1 2">1295743</strain>
    </source>
</reference>
<name>A0A009HS41_ACIB9</name>
<evidence type="ECO:0000313" key="1">
    <source>
        <dbReference type="EMBL" id="EXB05830.1"/>
    </source>
</evidence>
<gene>
    <name evidence="1" type="ORF">J512_1911</name>
</gene>
<dbReference type="Proteomes" id="UP000020595">
    <property type="component" value="Unassembled WGS sequence"/>
</dbReference>
<dbReference type="AlphaFoldDB" id="A0A009HS41"/>
<comment type="caution">
    <text evidence="1">The sequence shown here is derived from an EMBL/GenBank/DDBJ whole genome shotgun (WGS) entry which is preliminary data.</text>
</comment>
<protein>
    <submittedName>
        <fullName evidence="1">Uncharacterized protein</fullName>
    </submittedName>
</protein>